<organism evidence="7 8">
    <name type="scientific">Odynerus spinipes</name>
    <dbReference type="NCBI Taxonomy" id="1348599"/>
    <lineage>
        <taxon>Eukaryota</taxon>
        <taxon>Metazoa</taxon>
        <taxon>Ecdysozoa</taxon>
        <taxon>Arthropoda</taxon>
        <taxon>Hexapoda</taxon>
        <taxon>Insecta</taxon>
        <taxon>Pterygota</taxon>
        <taxon>Neoptera</taxon>
        <taxon>Endopterygota</taxon>
        <taxon>Hymenoptera</taxon>
        <taxon>Apocrita</taxon>
        <taxon>Aculeata</taxon>
        <taxon>Vespoidea</taxon>
        <taxon>Vespidae</taxon>
        <taxon>Eumeninae</taxon>
        <taxon>Odynerus</taxon>
    </lineage>
</organism>
<evidence type="ECO:0000313" key="7">
    <source>
        <dbReference type="EMBL" id="KAK2586172.1"/>
    </source>
</evidence>
<dbReference type="GO" id="GO:0005576">
    <property type="term" value="C:extracellular region"/>
    <property type="evidence" value="ECO:0007669"/>
    <property type="project" value="UniProtKB-SubCell"/>
</dbReference>
<evidence type="ECO:0000256" key="1">
    <source>
        <dbReference type="ARBA" id="ARBA00004613"/>
    </source>
</evidence>
<evidence type="ECO:0000256" key="4">
    <source>
        <dbReference type="ARBA" id="ARBA00022729"/>
    </source>
</evidence>
<dbReference type="EMBL" id="JAIFRP010000014">
    <property type="protein sequence ID" value="KAK2586172.1"/>
    <property type="molecule type" value="Genomic_DNA"/>
</dbReference>
<comment type="caution">
    <text evidence="7">The sequence shown here is derived from an EMBL/GenBank/DDBJ whole genome shotgun (WGS) entry which is preliminary data.</text>
</comment>
<dbReference type="InterPro" id="IPR017996">
    <property type="entry name" value="MRJP/yellow-related"/>
</dbReference>
<reference evidence="7" key="2">
    <citation type="journal article" date="2023" name="Commun. Biol.">
        <title>Intrasexual cuticular hydrocarbon dimorphism in a wasp sheds light on hydrocarbon biosynthesis genes in Hymenoptera.</title>
        <authorList>
            <person name="Moris V.C."/>
            <person name="Podsiadlowski L."/>
            <person name="Martin S."/>
            <person name="Oeyen J.P."/>
            <person name="Donath A."/>
            <person name="Petersen M."/>
            <person name="Wilbrandt J."/>
            <person name="Misof B."/>
            <person name="Liedtke D."/>
            <person name="Thamm M."/>
            <person name="Scheiner R."/>
            <person name="Schmitt T."/>
            <person name="Niehuis O."/>
        </authorList>
    </citation>
    <scope>NUCLEOTIDE SEQUENCE</scope>
    <source>
        <strain evidence="7">GBR_01_08_01A</strain>
    </source>
</reference>
<evidence type="ECO:0000256" key="6">
    <source>
        <dbReference type="SAM" id="SignalP"/>
    </source>
</evidence>
<comment type="similarity">
    <text evidence="2">Belongs to the major royal jelly protein family.</text>
</comment>
<evidence type="ECO:0008006" key="9">
    <source>
        <dbReference type="Google" id="ProtNLM"/>
    </source>
</evidence>
<sequence>MYNRVICVIALLSCLVTCWCEPPKIRPIFTWKALEFAFPSERARDVAIKQGSFIPGAPIPIDVDVYYGGKHGTIIFVTVPRFQAGIPVTFGYVTNDITSEGNPIIAPYPSWEWNKEGDCNGLTSVFRVAIDDCNRLWVLDTGKVGDQQICSPQLQVFSLINNRLIHQYKFPKDEIMESTLFVSLVVDIRKVDEKCRDTFVYIADVTGFSLHVYDYRNNRSWKIFNNLFYPYPPYGTFKIKGSTFDLMDGIIGLALGPIRANNDRNLYFHSLASKVESWVPTSIIRNYTLFHHHADSSPRSFKAFALERSSQSAPEVMNKDGILFFGLLSDLAIGCWNSKSYPEYGGKNIEKLVVDAENLQFPSGVKLAVSKNGREELWVLTSSFQKFMDGSLDPMEPNFRILAGYVDELVRGTKCDLKAVGDVHGPITFPV</sequence>
<comment type="subcellular location">
    <subcellularLocation>
        <location evidence="1">Secreted</location>
    </subcellularLocation>
</comment>
<gene>
    <name evidence="7" type="ORF">KPH14_001439</name>
</gene>
<accession>A0AAD9VU46</accession>
<evidence type="ECO:0000256" key="3">
    <source>
        <dbReference type="ARBA" id="ARBA00022525"/>
    </source>
</evidence>
<keyword evidence="5" id="KW-0325">Glycoprotein</keyword>
<reference evidence="7" key="1">
    <citation type="submission" date="2021-08" db="EMBL/GenBank/DDBJ databases">
        <authorList>
            <person name="Misof B."/>
            <person name="Oliver O."/>
            <person name="Podsiadlowski L."/>
            <person name="Donath A."/>
            <person name="Peters R."/>
            <person name="Mayer C."/>
            <person name="Rust J."/>
            <person name="Gunkel S."/>
            <person name="Lesny P."/>
            <person name="Martin S."/>
            <person name="Oeyen J.P."/>
            <person name="Petersen M."/>
            <person name="Panagiotis P."/>
            <person name="Wilbrandt J."/>
            <person name="Tanja T."/>
        </authorList>
    </citation>
    <scope>NUCLEOTIDE SEQUENCE</scope>
    <source>
        <strain evidence="7">GBR_01_08_01A</strain>
        <tissue evidence="7">Thorax + abdomen</tissue>
    </source>
</reference>
<proteinExistence type="inferred from homology"/>
<feature type="signal peptide" evidence="6">
    <location>
        <begin position="1"/>
        <end position="20"/>
    </location>
</feature>
<evidence type="ECO:0000256" key="2">
    <source>
        <dbReference type="ARBA" id="ARBA00009127"/>
    </source>
</evidence>
<dbReference type="Pfam" id="PF03022">
    <property type="entry name" value="MRJP"/>
    <property type="match status" value="1"/>
</dbReference>
<dbReference type="PANTHER" id="PTHR10009:SF7">
    <property type="entry name" value="GH10609P-RELATED"/>
    <property type="match status" value="1"/>
</dbReference>
<keyword evidence="4 6" id="KW-0732">Signal</keyword>
<dbReference type="PANTHER" id="PTHR10009">
    <property type="entry name" value="PROTEIN YELLOW-RELATED"/>
    <property type="match status" value="1"/>
</dbReference>
<dbReference type="Gene3D" id="2.120.10.30">
    <property type="entry name" value="TolB, C-terminal domain"/>
    <property type="match status" value="1"/>
</dbReference>
<feature type="chain" id="PRO_5042212469" description="Bee-milk protein" evidence="6">
    <location>
        <begin position="21"/>
        <end position="431"/>
    </location>
</feature>
<dbReference type="InterPro" id="IPR011042">
    <property type="entry name" value="6-blade_b-propeller_TolB-like"/>
</dbReference>
<dbReference type="Proteomes" id="UP001258017">
    <property type="component" value="Unassembled WGS sequence"/>
</dbReference>
<keyword evidence="8" id="KW-1185">Reference proteome</keyword>
<protein>
    <recommendedName>
        <fullName evidence="9">Bee-milk protein</fullName>
    </recommendedName>
</protein>
<evidence type="ECO:0000256" key="5">
    <source>
        <dbReference type="ARBA" id="ARBA00023180"/>
    </source>
</evidence>
<dbReference type="PRINTS" id="PR01366">
    <property type="entry name" value="ROYALJELLY"/>
</dbReference>
<dbReference type="FunFam" id="2.120.10.30:FF:000045">
    <property type="entry name" value="Blast:Protein yellow"/>
    <property type="match status" value="1"/>
</dbReference>
<name>A0AAD9VU46_9HYME</name>
<keyword evidence="3" id="KW-0964">Secreted</keyword>
<dbReference type="AlphaFoldDB" id="A0AAD9VU46"/>
<evidence type="ECO:0000313" key="8">
    <source>
        <dbReference type="Proteomes" id="UP001258017"/>
    </source>
</evidence>